<dbReference type="Pfam" id="PF25037">
    <property type="entry name" value="VPS13_C"/>
    <property type="match status" value="1"/>
</dbReference>
<dbReference type="GO" id="GO:0045324">
    <property type="term" value="P:late endosome to vacuole transport"/>
    <property type="evidence" value="ECO:0007669"/>
    <property type="project" value="TreeGrafter"/>
</dbReference>
<keyword evidence="3" id="KW-0445">Lipid transport</keyword>
<evidence type="ECO:0000259" key="5">
    <source>
        <dbReference type="Pfam" id="PF12624"/>
    </source>
</evidence>
<dbReference type="InterPro" id="IPR056748">
    <property type="entry name" value="VPS13-like_C"/>
</dbReference>
<keyword evidence="2" id="KW-0813">Transport</keyword>
<dbReference type="InterPro" id="IPR056747">
    <property type="entry name" value="VPS13-like_M"/>
</dbReference>
<evidence type="ECO:0000256" key="2">
    <source>
        <dbReference type="ARBA" id="ARBA00022448"/>
    </source>
</evidence>
<dbReference type="InParanoid" id="G7DW36"/>
<evidence type="ECO:0000256" key="3">
    <source>
        <dbReference type="ARBA" id="ARBA00023055"/>
    </source>
</evidence>
<reference evidence="9 10" key="1">
    <citation type="journal article" date="2011" name="J. Gen. Appl. Microbiol.">
        <title>Draft genome sequencing of the enigmatic basidiomycete Mixia osmundae.</title>
        <authorList>
            <person name="Nishida H."/>
            <person name="Nagatsuka Y."/>
            <person name="Sugiyama J."/>
        </authorList>
    </citation>
    <scope>NUCLEOTIDE SEQUENCE [LARGE SCALE GENOMIC DNA]</scope>
    <source>
        <strain evidence="10">CBS 9802 / IAM 14324 / JCM 22182 / KY 12970</strain>
    </source>
</reference>
<sequence>MLEGVVAGVLNRTLSAYVDNLDTSQLNLGIWSGDVKLRNLRLKKEALDKFRLPINVTEGYLGELTLNIPWTNLKGKPVRVVIDNVYLLAEPAGETNFDLEEDERRAQQVKMEKLENAELLTTQPSAGMSAEEEQKNQSFVSSLVARILDNLQITVKNIHVRYEDRLSVPGHPFSVGLTLAGFSAVSTDEHWQPTFLHNSDKGIHKLAKLDSLAIYFDTDSTSLGGQSQADAMKTFVSLIATETSTSSHQFILKPVSGAGRLIMNKHMDGQTPKIDAELFFNELGFVLDGDQYRDALSMVDLFHFYTRQHQYRKFRPPEIEFEKSKSRALLRFAGSAILNEVHEKNRVWSWSYFAERRDDRKEYIQLFKLVAKDANDVTAKARIGELERKLGYKDIRFYRSIARSEMRKEQATARKTAEQERLQAGPVNRGWVGWIWGGGKSNGSDDQPQDLLNTQQRKELYAAIDWDEKDAVAASVDLPRDTLQLRLKAKLDTGSFALREDPHGKNTDIISMVFDAFSADVLQRPDSLEAILALGGMRVYDGTQPNTLHPQIVRVKQEKTAIAHRSNSQDKLGTALASVKQESDPDNPFFYVKFEKNPLDERADMGLTVRMRYMEIIYHRGYVERIVAFFKPPASQLESVSALVDVASETLDGIRKESRAGLEYALQTHSTVDIRLDMNAPIIVVPEDVTKEICQHIVLDAGHISIESGLADKSAIEDIRSKQKEVYTDDDFHKLESLMYDKFFIKLDSAQLLMGDTLEACLGALEGHAGPELHVLERINLSFTAENSILSKAPNLTRFKVSGHLPDLTVNFSDRKYKILMRMIDVAVPKFGEDEPEPEHVKPNIGPRKPTQTFISAPMYFSNKEVDHELHLDGEHHEQEEEQKEDAGKDDVFYDTQDTGEGGASYKQKTFELSFVVDKLQAAIYKSDPKQVESDKLLVKTVLEGFDLMFSLRPYDMEVDITLRALHVDDAMVEEGTVFQHLITSERPGQNGQSASEDLVHIKYSQVQPDSPEFMTVHEAFNKSVEIQFATINVIVTRASILLLFDFVMSTFASGDESASDPDTPSTEEATLVQVGEPIVEKLRVKVKLTSVVLILNDDGVRLATLSLSAADVMVLLRGATIRVAARLGSLDFVDDLEHAGVPLNSPARKMLTIDGEELADLQYETLDPADDERPYDTLIRLKTGSLRFTFLEVPVHRVLRFLTKFARMKSLYDRATQAAAQQAATELESRLHYDISIASPIIVFPRSSHSKDRIIAQLGTIEATNEFSTSTDGKLITKIRAALKSVALTSEIQHDGQLNTLPILEKLDLSVSIQQASGIDHTQQTIEPDTRINARMSDVKIGLTQAQYGFAMSLSQSIPRALASTQEELDEDAEEEAAHPMPAPPITNGETSPDENKETVDLLPELSSIAHGQNGEIVRLWISLELSFAVQSVGLELYTAAAIDPATLDSASLARFALTGTKLSFKSLNNGSSEAELSLSKFTLHDTRTAVQTKWREIIPASKHESAQFMVAYSAAGGKDPIAIANITIDSPTLVFSVDPLFALLNYFTSAFDSAAPAVKSAETKADEAEEENEEIQPAQSVSALSYRVNLVQPKIMLLADPNRHDSEAVVLTIDRLQMAQQGTLVLTIDQLGMFLCKMDAQSNTLRFLDSFDLSLSLDTREDAGRQLTNIEMRVQPLTFRLSFRDVKIIMLIVNRAIELSGEASPAPADAVEMPAKDRSTERRASVTEARPGLPKRATSERAVKAGLVMSKETLRATCEGFQLVLIGDMHELPMLDVKAGKFSAKASDWSADLKASLTIDTFINYYNLRNSHWEPLLDPWEFTISVSRSQAQESTALALTSKKRAEVNITATFIELGLTTMAILEQQGESVMRMKRGQNAPFEIRNRTGYPIMLAAESDHKQRRKPAQRLEDGASMPWRFDDWRVMRENVNSSSHNSLSVQIEGTAWERLRHINVDREGEQIHALRPKVDNTTHRVMCDIKLQDNVKIVTFRSAFRIQNMTLVPVEMVIVDSTGKKASSVYKIPPGEYCPVPIEAAYNQKLRIRPDPGFGYLWSSESFDWQDLVKRPSRAIVCKSQEKEASFRFQCFTEYDRNDPLIRVYPRLTLKLRAPIEIENLLPYDIRYRVYDKAREHNWTSFLRKGGVSPMHIAELSHLLLLSVELQDTDFKRSEFAIINTDNPDDLPIEEVLQLEDSAGLKLNLRVNYERHPDSGGAFKVQVYSPYIFINNTGSDFTIATKSLMGTAKGVVGNGEGSPGTSGTVEKPLLFSYATVDRRNRALLRFGHSAWSKPLSFEAIGTESEVSVPSHDGKEEMRIGLKVTEGTGSYKLTKVVIVYPRFILKNNYRRSIRVREAGSTNSILVQPDVMCPLKWWRTNQEPLLSVAYDETSSAWCSPFKVKDIGRVHSRMKTQSGQESLLRAEILLEGSKIFIRVAEEKDKWPFVVRNSSKYPFSVSQSQEDFRDRQEARKLPPAKSYRVEPGQTLQYAWDVPSASDKLLRLEISGKDRLLNIMEIGALLPFRFPISNRSHAVVSLDVKAEGPTQALIISDYAEQDSVYTQQVRPGSLSRQNSTTSVNQVDFEARDVQVRTTLTVKIQMEGLGISLVNRSMSELLYASFRGFELNYSDSSTNQAVNLSVKWIQIDNQLFGGVFPILLYPAVIPKDGRELELRPSFQASVILLKDSEHGVTYFKYASLLLQEMSIEVDEDFLFALLDFSKLEGASWQKDPPSILTDESGTLAEPAEVAGAGDVYFESLHLQPMQLDISFMRTETVNSEQKVFASNRNPVTFFLNALTMALGNVNDAPIRLNALMIENVRISYPELANRVVLHYSQDFFGQLYRVLGSADFLGNPIGLFNNVSSGVKDIFYQPYEGLVMHGNRDIGLGIARGAGSFVKKTVFGVTDSMAKVTGSIGKGLSAATLDKEWQSKRRMRQFRNKPKHALYGFTAAGNSFFTSVASGIEGLAMKPIEGADAGGAAGFFKGVGKGLVGAVTKPVVGVFDAANNFTEGIRNTTTVFDDSAIDRVRLPRYVASDDVLRPFQEREALGQSWLKSLDNGAYFSERYVAHVDIPNDGDDLLVVLTETQILLVRALKLKVGWAVPLSDLQTISLEPKGIALTLRRGATGPFLNLPDQSARLWFFKHIERVVRNYNSQRKTYTE</sequence>
<dbReference type="Pfam" id="PF25033">
    <property type="entry name" value="VPS13_M"/>
    <property type="match status" value="1"/>
</dbReference>
<dbReference type="Pfam" id="PF12624">
    <property type="entry name" value="VPS13_N"/>
    <property type="match status" value="1"/>
</dbReference>
<evidence type="ECO:0000259" key="6">
    <source>
        <dbReference type="Pfam" id="PF25033"/>
    </source>
</evidence>
<evidence type="ECO:0000313" key="10">
    <source>
        <dbReference type="Proteomes" id="UP000009131"/>
    </source>
</evidence>
<evidence type="ECO:0000259" key="8">
    <source>
        <dbReference type="Pfam" id="PF25037"/>
    </source>
</evidence>
<feature type="compositionally biased region" description="Basic and acidic residues" evidence="4">
    <location>
        <begin position="1716"/>
        <end position="1727"/>
    </location>
</feature>
<dbReference type="InterPro" id="IPR026854">
    <property type="entry name" value="VPS13_N"/>
</dbReference>
<dbReference type="HOGENOM" id="CLU_000135_0_0_1"/>
<dbReference type="STRING" id="764103.G7DW36"/>
<dbReference type="PANTHER" id="PTHR16166:SF93">
    <property type="entry name" value="INTERMEMBRANE LIPID TRANSFER PROTEIN VPS13"/>
    <property type="match status" value="1"/>
</dbReference>
<dbReference type="FunCoup" id="G7DW36">
    <property type="interactions" value="214"/>
</dbReference>
<gene>
    <name evidence="9" type="primary">Mo01496</name>
    <name evidence="9" type="ORF">E5Q_01496</name>
</gene>
<dbReference type="InterPro" id="IPR009543">
    <property type="entry name" value="VPS13_VAB"/>
</dbReference>
<keyword evidence="10" id="KW-1185">Reference proteome</keyword>
<feature type="domain" description="Intermembrane lipid transfer protein VPS13-like C-terminal" evidence="8">
    <location>
        <begin position="3023"/>
        <end position="3130"/>
    </location>
</feature>
<dbReference type="Pfam" id="PF25036">
    <property type="entry name" value="VPS13_VAB"/>
    <property type="match status" value="1"/>
</dbReference>
<organism evidence="9 10">
    <name type="scientific">Mixia osmundae (strain CBS 9802 / IAM 14324 / JCM 22182 / KY 12970)</name>
    <dbReference type="NCBI Taxonomy" id="764103"/>
    <lineage>
        <taxon>Eukaryota</taxon>
        <taxon>Fungi</taxon>
        <taxon>Dikarya</taxon>
        <taxon>Basidiomycota</taxon>
        <taxon>Pucciniomycotina</taxon>
        <taxon>Mixiomycetes</taxon>
        <taxon>Mixiales</taxon>
        <taxon>Mixiaceae</taxon>
        <taxon>Mixia</taxon>
    </lineage>
</organism>
<comment type="similarity">
    <text evidence="1">Belongs to the VPS13 family.</text>
</comment>
<evidence type="ECO:0000256" key="4">
    <source>
        <dbReference type="SAM" id="MobiDB-lite"/>
    </source>
</evidence>
<feature type="region of interest" description="Disordered" evidence="4">
    <location>
        <begin position="1364"/>
        <end position="1398"/>
    </location>
</feature>
<comment type="caution">
    <text evidence="9">The sequence shown here is derived from an EMBL/GenBank/DDBJ whole genome shotgun (WGS) entry which is preliminary data.</text>
</comment>
<dbReference type="GO" id="GO:0006869">
    <property type="term" value="P:lipid transport"/>
    <property type="evidence" value="ECO:0007669"/>
    <property type="project" value="UniProtKB-KW"/>
</dbReference>
<dbReference type="InterPro" id="IPR026847">
    <property type="entry name" value="VPS13"/>
</dbReference>
<dbReference type="Proteomes" id="UP000009131">
    <property type="component" value="Unassembled WGS sequence"/>
</dbReference>
<dbReference type="eggNOG" id="KOG1809">
    <property type="taxonomic scope" value="Eukaryota"/>
</dbReference>
<dbReference type="EMBL" id="BABT02000047">
    <property type="protein sequence ID" value="GAA94842.1"/>
    <property type="molecule type" value="Genomic_DNA"/>
</dbReference>
<reference evidence="9 10" key="2">
    <citation type="journal article" date="2012" name="Open Biol.">
        <title>Characteristics of nucleosomes and linker DNA regions on the genome of the basidiomycete Mixia osmundae revealed by mono- and dinucleosome mapping.</title>
        <authorList>
            <person name="Nishida H."/>
            <person name="Kondo S."/>
            <person name="Matsumoto T."/>
            <person name="Suzuki Y."/>
            <person name="Yoshikawa H."/>
            <person name="Taylor T.D."/>
            <person name="Sugiyama J."/>
        </authorList>
    </citation>
    <scope>NUCLEOTIDE SEQUENCE [LARGE SCALE GENOMIC DNA]</scope>
    <source>
        <strain evidence="10">CBS 9802 / IAM 14324 / JCM 22182 / KY 12970</strain>
    </source>
</reference>
<protein>
    <recommendedName>
        <fullName evidence="11">Vacuolar protein sorting-associated protein</fullName>
    </recommendedName>
</protein>
<feature type="region of interest" description="Disordered" evidence="4">
    <location>
        <begin position="1706"/>
        <end position="1738"/>
    </location>
</feature>
<evidence type="ECO:0000313" key="9">
    <source>
        <dbReference type="EMBL" id="GAA94842.1"/>
    </source>
</evidence>
<evidence type="ECO:0000256" key="1">
    <source>
        <dbReference type="ARBA" id="ARBA00006545"/>
    </source>
</evidence>
<dbReference type="GO" id="GO:0006623">
    <property type="term" value="P:protein targeting to vacuole"/>
    <property type="evidence" value="ECO:0007669"/>
    <property type="project" value="TreeGrafter"/>
</dbReference>
<dbReference type="OrthoDB" id="428159at2759"/>
<dbReference type="GO" id="GO:0007005">
    <property type="term" value="P:mitochondrion organization"/>
    <property type="evidence" value="ECO:0007669"/>
    <property type="project" value="TreeGrafter"/>
</dbReference>
<feature type="domain" description="Chorein N-terminal" evidence="5">
    <location>
        <begin position="1"/>
        <end position="891"/>
    </location>
</feature>
<dbReference type="GO" id="GO:0045053">
    <property type="term" value="P:protein retention in Golgi apparatus"/>
    <property type="evidence" value="ECO:0007669"/>
    <property type="project" value="TreeGrafter"/>
</dbReference>
<dbReference type="PANTHER" id="PTHR16166">
    <property type="entry name" value="VACUOLAR PROTEIN SORTING-ASSOCIATED PROTEIN VPS13"/>
    <property type="match status" value="1"/>
</dbReference>
<evidence type="ECO:0008006" key="11">
    <source>
        <dbReference type="Google" id="ProtNLM"/>
    </source>
</evidence>
<evidence type="ECO:0000259" key="7">
    <source>
        <dbReference type="Pfam" id="PF25036"/>
    </source>
</evidence>
<proteinExistence type="inferred from homology"/>
<feature type="domain" description="Vacuolar protein sorting-associated protein 13 VPS13 adaptor binding" evidence="7">
    <location>
        <begin position="1924"/>
        <end position="2493"/>
    </location>
</feature>
<accession>G7DW36</accession>
<name>G7DW36_MIXOS</name>
<feature type="domain" description="VPS13-like middle region" evidence="6">
    <location>
        <begin position="1098"/>
        <end position="1862"/>
    </location>
</feature>